<evidence type="ECO:0000313" key="3">
    <source>
        <dbReference type="Proteomes" id="UP001281410"/>
    </source>
</evidence>
<comment type="caution">
    <text evidence="2">The sequence shown here is derived from an EMBL/GenBank/DDBJ whole genome shotgun (WGS) entry which is preliminary data.</text>
</comment>
<name>A0AAE0DRW7_9ROSI</name>
<protein>
    <recommendedName>
        <fullName evidence="1">DUF4283 domain-containing protein</fullName>
    </recommendedName>
</protein>
<dbReference type="Pfam" id="PF14111">
    <property type="entry name" value="DUF4283"/>
    <property type="match status" value="1"/>
</dbReference>
<organism evidence="2 3">
    <name type="scientific">Dipteronia sinensis</name>
    <dbReference type="NCBI Taxonomy" id="43782"/>
    <lineage>
        <taxon>Eukaryota</taxon>
        <taxon>Viridiplantae</taxon>
        <taxon>Streptophyta</taxon>
        <taxon>Embryophyta</taxon>
        <taxon>Tracheophyta</taxon>
        <taxon>Spermatophyta</taxon>
        <taxon>Magnoliopsida</taxon>
        <taxon>eudicotyledons</taxon>
        <taxon>Gunneridae</taxon>
        <taxon>Pentapetalae</taxon>
        <taxon>rosids</taxon>
        <taxon>malvids</taxon>
        <taxon>Sapindales</taxon>
        <taxon>Sapindaceae</taxon>
        <taxon>Hippocastanoideae</taxon>
        <taxon>Acereae</taxon>
        <taxon>Dipteronia</taxon>
    </lineage>
</organism>
<proteinExistence type="predicted"/>
<keyword evidence="3" id="KW-1185">Reference proteome</keyword>
<dbReference type="Proteomes" id="UP001281410">
    <property type="component" value="Unassembled WGS sequence"/>
</dbReference>
<accession>A0AAE0DRW7</accession>
<dbReference type="AlphaFoldDB" id="A0AAE0DRW7"/>
<reference evidence="2" key="1">
    <citation type="journal article" date="2023" name="Plant J.">
        <title>Genome sequences and population genomics provide insights into the demographic history, inbreeding, and mutation load of two 'living fossil' tree species of Dipteronia.</title>
        <authorList>
            <person name="Feng Y."/>
            <person name="Comes H.P."/>
            <person name="Chen J."/>
            <person name="Zhu S."/>
            <person name="Lu R."/>
            <person name="Zhang X."/>
            <person name="Li P."/>
            <person name="Qiu J."/>
            <person name="Olsen K.M."/>
            <person name="Qiu Y."/>
        </authorList>
    </citation>
    <scope>NUCLEOTIDE SEQUENCE</scope>
    <source>
        <strain evidence="2">NBL</strain>
    </source>
</reference>
<dbReference type="EMBL" id="JANJYJ010000117">
    <property type="protein sequence ID" value="KAK3180241.1"/>
    <property type="molecule type" value="Genomic_DNA"/>
</dbReference>
<dbReference type="InterPro" id="IPR025558">
    <property type="entry name" value="DUF4283"/>
</dbReference>
<feature type="domain" description="DUF4283" evidence="1">
    <location>
        <begin position="36"/>
        <end position="98"/>
    </location>
</feature>
<evidence type="ECO:0000259" key="1">
    <source>
        <dbReference type="Pfam" id="PF14111"/>
    </source>
</evidence>
<gene>
    <name evidence="2" type="ORF">Dsin_000130</name>
</gene>
<sequence length="106" mass="11681">MKAGEIERLYGALSLKEKVCPVPVQVLDTGLKGLGEQRLALCLVGKVLSTTLINREAFMSLIARIWRVTEEVEIEIVSGNIFAFHFKNAEDRQSVLSGSHGVLIDL</sequence>
<evidence type="ECO:0000313" key="2">
    <source>
        <dbReference type="EMBL" id="KAK3180241.1"/>
    </source>
</evidence>